<dbReference type="InterPro" id="IPR000725">
    <property type="entry name" value="Olfact_rcpt"/>
</dbReference>
<comment type="similarity">
    <text evidence="13">Belongs to the G-protein coupled receptor 1 family.</text>
</comment>
<dbReference type="PRINTS" id="PR00237">
    <property type="entry name" value="GPCRRHODOPSN"/>
</dbReference>
<feature type="transmembrane region" description="Helical" evidence="14">
    <location>
        <begin position="238"/>
        <end position="257"/>
    </location>
</feature>
<feature type="transmembrane region" description="Helical" evidence="14">
    <location>
        <begin position="193"/>
        <end position="217"/>
    </location>
</feature>
<dbReference type="GO" id="GO:0005886">
    <property type="term" value="C:plasma membrane"/>
    <property type="evidence" value="ECO:0007669"/>
    <property type="project" value="UniProtKB-SubCell"/>
</dbReference>
<evidence type="ECO:0000256" key="11">
    <source>
        <dbReference type="ARBA" id="ARBA00023180"/>
    </source>
</evidence>
<evidence type="ECO:0000256" key="14">
    <source>
        <dbReference type="RuleBase" id="RU363047"/>
    </source>
</evidence>
<reference evidence="16" key="1">
    <citation type="submission" date="2025-08" db="UniProtKB">
        <authorList>
            <consortium name="Ensembl"/>
        </authorList>
    </citation>
    <scope>IDENTIFICATION</scope>
</reference>
<organism evidence="16 17">
    <name type="scientific">Kryptolebias marmoratus</name>
    <name type="common">Mangrove killifish</name>
    <name type="synonym">Rivulus marmoratus</name>
    <dbReference type="NCBI Taxonomy" id="37003"/>
    <lineage>
        <taxon>Eukaryota</taxon>
        <taxon>Metazoa</taxon>
        <taxon>Chordata</taxon>
        <taxon>Craniata</taxon>
        <taxon>Vertebrata</taxon>
        <taxon>Euteleostomi</taxon>
        <taxon>Actinopterygii</taxon>
        <taxon>Neopterygii</taxon>
        <taxon>Teleostei</taxon>
        <taxon>Neoteleostei</taxon>
        <taxon>Acanthomorphata</taxon>
        <taxon>Ovalentaria</taxon>
        <taxon>Atherinomorphae</taxon>
        <taxon>Cyprinodontiformes</taxon>
        <taxon>Rivulidae</taxon>
        <taxon>Kryptolebias</taxon>
    </lineage>
</organism>
<reference evidence="16" key="2">
    <citation type="submission" date="2025-09" db="UniProtKB">
        <authorList>
            <consortium name="Ensembl"/>
        </authorList>
    </citation>
    <scope>IDENTIFICATION</scope>
</reference>
<dbReference type="GO" id="GO:0004930">
    <property type="term" value="F:G protein-coupled receptor activity"/>
    <property type="evidence" value="ECO:0007669"/>
    <property type="project" value="UniProtKB-KW"/>
</dbReference>
<dbReference type="InterPro" id="IPR052921">
    <property type="entry name" value="GPCR1_Superfamily_Member"/>
</dbReference>
<feature type="transmembrane region" description="Helical" evidence="14">
    <location>
        <begin position="23"/>
        <end position="48"/>
    </location>
</feature>
<sequence length="314" mass="36221">MKPGVNLTYIILDGYVEINKYKYVYFLVMLSAYILIIFTNLIIVYLIWIHKNLHEPMYVFIAALLLNCVLYSTTTYPKLLIDFLSEKQIISYPACLFQFYLFYFIGPAEFFLLAAMSYDRYVSICKPLQYSTMMTNTTIVFCLIIAWIVPACHSAIPLIILSRAKVKLCSFNIKGIFCNNAVYTLQCMIPSSLALYGVFAVLDIVVLPILFIIFSYTKILIISYKSTKEVRKKAAETCLPHLLVLFSLTCLSVYDISIVRSDFPVTARFLMTMQLFVSDPLFNPVIYGLKMKEISKLILFIEFKKCNLYLLFCL</sequence>
<dbReference type="SUPFAM" id="SSF81321">
    <property type="entry name" value="Family A G protein-coupled receptor-like"/>
    <property type="match status" value="1"/>
</dbReference>
<evidence type="ECO:0000256" key="3">
    <source>
        <dbReference type="ARBA" id="ARBA00022606"/>
    </source>
</evidence>
<evidence type="ECO:0000256" key="12">
    <source>
        <dbReference type="ARBA" id="ARBA00023224"/>
    </source>
</evidence>
<evidence type="ECO:0000256" key="8">
    <source>
        <dbReference type="ARBA" id="ARBA00023136"/>
    </source>
</evidence>
<dbReference type="Gene3D" id="1.20.1070.10">
    <property type="entry name" value="Rhodopsin 7-helix transmembrane proteins"/>
    <property type="match status" value="1"/>
</dbReference>
<dbReference type="PROSITE" id="PS00237">
    <property type="entry name" value="G_PROTEIN_RECEP_F1_1"/>
    <property type="match status" value="1"/>
</dbReference>
<evidence type="ECO:0000256" key="1">
    <source>
        <dbReference type="ARBA" id="ARBA00004651"/>
    </source>
</evidence>
<feature type="domain" description="G-protein coupled receptors family 1 profile" evidence="15">
    <location>
        <begin position="39"/>
        <end position="287"/>
    </location>
</feature>
<dbReference type="Proteomes" id="UP000264800">
    <property type="component" value="Unplaced"/>
</dbReference>
<dbReference type="PRINTS" id="PR00245">
    <property type="entry name" value="OLFACTORYR"/>
</dbReference>
<dbReference type="GO" id="GO:0004984">
    <property type="term" value="F:olfactory receptor activity"/>
    <property type="evidence" value="ECO:0007669"/>
    <property type="project" value="InterPro"/>
</dbReference>
<keyword evidence="17" id="KW-1185">Reference proteome</keyword>
<keyword evidence="9" id="KW-1015">Disulfide bond</keyword>
<feature type="transmembrane region" description="Helical" evidence="14">
    <location>
        <begin position="57"/>
        <end position="77"/>
    </location>
</feature>
<evidence type="ECO:0000256" key="2">
    <source>
        <dbReference type="ARBA" id="ARBA00022475"/>
    </source>
</evidence>
<dbReference type="Ensembl" id="ENSKMAT00000005866.1">
    <property type="protein sequence ID" value="ENSKMAP00000005766.1"/>
    <property type="gene ID" value="ENSKMAG00000004370.1"/>
</dbReference>
<dbReference type="FunFam" id="1.20.1070.10:FF:000024">
    <property type="entry name" value="Olfactory receptor"/>
    <property type="match status" value="1"/>
</dbReference>
<evidence type="ECO:0000256" key="6">
    <source>
        <dbReference type="ARBA" id="ARBA00022989"/>
    </source>
</evidence>
<keyword evidence="2 14" id="KW-1003">Cell membrane</keyword>
<dbReference type="InterPro" id="IPR000276">
    <property type="entry name" value="GPCR_Rhodpsn"/>
</dbReference>
<keyword evidence="10 13" id="KW-0675">Receptor</keyword>
<protein>
    <recommendedName>
        <fullName evidence="14">Olfactory receptor</fullName>
    </recommendedName>
</protein>
<feature type="transmembrane region" description="Helical" evidence="14">
    <location>
        <begin position="97"/>
        <end position="118"/>
    </location>
</feature>
<dbReference type="PROSITE" id="PS50262">
    <property type="entry name" value="G_PROTEIN_RECEP_F1_2"/>
    <property type="match status" value="1"/>
</dbReference>
<evidence type="ECO:0000256" key="13">
    <source>
        <dbReference type="RuleBase" id="RU000688"/>
    </source>
</evidence>
<dbReference type="GO" id="GO:0005549">
    <property type="term" value="F:odorant binding"/>
    <property type="evidence" value="ECO:0007669"/>
    <property type="project" value="TreeGrafter"/>
</dbReference>
<dbReference type="GeneTree" id="ENSGT01030000234640"/>
<evidence type="ECO:0000313" key="16">
    <source>
        <dbReference type="Ensembl" id="ENSKMAP00000005766.1"/>
    </source>
</evidence>
<evidence type="ECO:0000259" key="15">
    <source>
        <dbReference type="PROSITE" id="PS50262"/>
    </source>
</evidence>
<dbReference type="OMA" id="FVPACHA"/>
<keyword evidence="5 14" id="KW-0552">Olfaction</keyword>
<evidence type="ECO:0000256" key="10">
    <source>
        <dbReference type="ARBA" id="ARBA00023170"/>
    </source>
</evidence>
<dbReference type="AlphaFoldDB" id="A0A3Q2ZQ17"/>
<evidence type="ECO:0000313" key="17">
    <source>
        <dbReference type="Proteomes" id="UP000264800"/>
    </source>
</evidence>
<proteinExistence type="inferred from homology"/>
<accession>A0A3Q2ZQ17</accession>
<dbReference type="PANTHER" id="PTHR26451">
    <property type="entry name" value="G_PROTEIN_RECEP_F1_2 DOMAIN-CONTAINING PROTEIN"/>
    <property type="match status" value="1"/>
</dbReference>
<keyword evidence="3 14" id="KW-0716">Sensory transduction</keyword>
<dbReference type="InterPro" id="IPR017452">
    <property type="entry name" value="GPCR_Rhodpsn_7TM"/>
</dbReference>
<keyword evidence="4 13" id="KW-0812">Transmembrane</keyword>
<keyword evidence="6 14" id="KW-1133">Transmembrane helix</keyword>
<feature type="transmembrane region" description="Helical" evidence="14">
    <location>
        <begin position="139"/>
        <end position="161"/>
    </location>
</feature>
<evidence type="ECO:0000256" key="9">
    <source>
        <dbReference type="ARBA" id="ARBA00023157"/>
    </source>
</evidence>
<keyword evidence="11" id="KW-0325">Glycoprotein</keyword>
<evidence type="ECO:0000256" key="5">
    <source>
        <dbReference type="ARBA" id="ARBA00022725"/>
    </source>
</evidence>
<evidence type="ECO:0000256" key="4">
    <source>
        <dbReference type="ARBA" id="ARBA00022692"/>
    </source>
</evidence>
<dbReference type="PANTHER" id="PTHR26451:SF847">
    <property type="entry name" value="ODORANT RECEPTOR-RELATED"/>
    <property type="match status" value="1"/>
</dbReference>
<keyword evidence="8 14" id="KW-0472">Membrane</keyword>
<evidence type="ECO:0000256" key="7">
    <source>
        <dbReference type="ARBA" id="ARBA00023040"/>
    </source>
</evidence>
<comment type="subcellular location">
    <subcellularLocation>
        <location evidence="1 14">Cell membrane</location>
        <topology evidence="1 14">Multi-pass membrane protein</topology>
    </subcellularLocation>
</comment>
<name>A0A3Q2ZQ17_KRYMA</name>
<keyword evidence="7 13" id="KW-0297">G-protein coupled receptor</keyword>
<keyword evidence="12 13" id="KW-0807">Transducer</keyword>
<dbReference type="Pfam" id="PF13853">
    <property type="entry name" value="7tm_4"/>
    <property type="match status" value="1"/>
</dbReference>